<dbReference type="VEuPathDB" id="FungiDB:PAAG_03329"/>
<dbReference type="HOGENOM" id="CLU_2813092_0_0_1"/>
<protein>
    <submittedName>
        <fullName evidence="1">Uncharacterized protein</fullName>
    </submittedName>
</protein>
<dbReference type="EMBL" id="KN293998">
    <property type="protein sequence ID" value="EEH41043.2"/>
    <property type="molecule type" value="Genomic_DNA"/>
</dbReference>
<dbReference type="OrthoDB" id="2544694at2759"/>
<gene>
    <name evidence="1" type="ORF">PAAG_03329</name>
</gene>
<organism evidence="1 2">
    <name type="scientific">Paracoccidioides lutzii (strain ATCC MYA-826 / Pb01)</name>
    <name type="common">Paracoccidioides brasiliensis</name>
    <dbReference type="NCBI Taxonomy" id="502779"/>
    <lineage>
        <taxon>Eukaryota</taxon>
        <taxon>Fungi</taxon>
        <taxon>Dikarya</taxon>
        <taxon>Ascomycota</taxon>
        <taxon>Pezizomycotina</taxon>
        <taxon>Eurotiomycetes</taxon>
        <taxon>Eurotiomycetidae</taxon>
        <taxon>Onygenales</taxon>
        <taxon>Ajellomycetaceae</taxon>
        <taxon>Paracoccidioides</taxon>
    </lineage>
</organism>
<dbReference type="Proteomes" id="UP000002059">
    <property type="component" value="Partially assembled WGS sequence"/>
</dbReference>
<dbReference type="RefSeq" id="XP_015701900.1">
    <property type="nucleotide sequence ID" value="XM_015844926.1"/>
</dbReference>
<keyword evidence="2" id="KW-1185">Reference proteome</keyword>
<dbReference type="KEGG" id="pbl:PAAG_03329"/>
<reference evidence="1 2" key="1">
    <citation type="journal article" date="2011" name="PLoS Genet.">
        <title>Comparative genomic analysis of human fungal pathogens causing paracoccidioidomycosis.</title>
        <authorList>
            <person name="Desjardins C.A."/>
            <person name="Champion M.D."/>
            <person name="Holder J.W."/>
            <person name="Muszewska A."/>
            <person name="Goldberg J."/>
            <person name="Bailao A.M."/>
            <person name="Brigido M.M."/>
            <person name="Ferreira M.E."/>
            <person name="Garcia A.M."/>
            <person name="Grynberg M."/>
            <person name="Gujja S."/>
            <person name="Heiman D.I."/>
            <person name="Henn M.R."/>
            <person name="Kodira C.D."/>
            <person name="Leon-Narvaez H."/>
            <person name="Longo L.V."/>
            <person name="Ma L.J."/>
            <person name="Malavazi I."/>
            <person name="Matsuo A.L."/>
            <person name="Morais F.V."/>
            <person name="Pereira M."/>
            <person name="Rodriguez-Brito S."/>
            <person name="Sakthikumar S."/>
            <person name="Salem-Izacc S.M."/>
            <person name="Sykes S.M."/>
            <person name="Teixeira M.M."/>
            <person name="Vallejo M.C."/>
            <person name="Walter M.E."/>
            <person name="Yandava C."/>
            <person name="Young S."/>
            <person name="Zeng Q."/>
            <person name="Zucker J."/>
            <person name="Felipe M.S."/>
            <person name="Goldman G.H."/>
            <person name="Haas B.J."/>
            <person name="McEwen J.G."/>
            <person name="Nino-Vega G."/>
            <person name="Puccia R."/>
            <person name="San-Blas G."/>
            <person name="Soares C.M."/>
            <person name="Birren B.W."/>
            <person name="Cuomo C.A."/>
        </authorList>
    </citation>
    <scope>NUCLEOTIDE SEQUENCE [LARGE SCALE GENOMIC DNA]</scope>
    <source>
        <strain evidence="2">ATCC MYA-826 / Pb01</strain>
    </source>
</reference>
<sequence length="67" mass="7313">MGLPFAADKPPWTWDADRTFAQIKEENPDLVLGTDSRKSTSVVDDPETGKLRARELIGAPMELTLGG</sequence>
<evidence type="ECO:0000313" key="2">
    <source>
        <dbReference type="Proteomes" id="UP000002059"/>
    </source>
</evidence>
<accession>C1GWV5</accession>
<evidence type="ECO:0000313" key="1">
    <source>
        <dbReference type="EMBL" id="EEH41043.2"/>
    </source>
</evidence>
<proteinExistence type="predicted"/>
<name>C1GWV5_PARBA</name>
<dbReference type="GeneID" id="9098288"/>
<dbReference type="AlphaFoldDB" id="C1GWV5"/>